<accession>A0A919B1K4</accession>
<gene>
    <name evidence="2" type="ORF">GCM10010218_24400</name>
</gene>
<proteinExistence type="predicted"/>
<name>A0A919B1K4_9ACTN</name>
<comment type="caution">
    <text evidence="2">The sequence shown here is derived from an EMBL/GenBank/DDBJ whole genome shotgun (WGS) entry which is preliminary data.</text>
</comment>
<sequence length="60" mass="6522">MRWSTGPRARTYEENDGYTAAVEAPVHTDVEVTVMPSTLGAHPPPADRPEVPKRGPPQVV</sequence>
<dbReference type="AlphaFoldDB" id="A0A919B1K4"/>
<reference evidence="2" key="2">
    <citation type="submission" date="2020-09" db="EMBL/GenBank/DDBJ databases">
        <authorList>
            <person name="Sun Q."/>
            <person name="Ohkuma M."/>
        </authorList>
    </citation>
    <scope>NUCLEOTIDE SEQUENCE</scope>
    <source>
        <strain evidence="2">JCM 4059</strain>
    </source>
</reference>
<feature type="region of interest" description="Disordered" evidence="1">
    <location>
        <begin position="32"/>
        <end position="60"/>
    </location>
</feature>
<dbReference type="EMBL" id="BNBD01000004">
    <property type="protein sequence ID" value="GHF42379.1"/>
    <property type="molecule type" value="Genomic_DNA"/>
</dbReference>
<evidence type="ECO:0000256" key="1">
    <source>
        <dbReference type="SAM" id="MobiDB-lite"/>
    </source>
</evidence>
<protein>
    <submittedName>
        <fullName evidence="2">Uncharacterized protein</fullName>
    </submittedName>
</protein>
<evidence type="ECO:0000313" key="3">
    <source>
        <dbReference type="Proteomes" id="UP000638313"/>
    </source>
</evidence>
<evidence type="ECO:0000313" key="2">
    <source>
        <dbReference type="EMBL" id="GHF42379.1"/>
    </source>
</evidence>
<keyword evidence="3" id="KW-1185">Reference proteome</keyword>
<organism evidence="2 3">
    <name type="scientific">Streptomyces mashuensis</name>
    <dbReference type="NCBI Taxonomy" id="33904"/>
    <lineage>
        <taxon>Bacteria</taxon>
        <taxon>Bacillati</taxon>
        <taxon>Actinomycetota</taxon>
        <taxon>Actinomycetes</taxon>
        <taxon>Kitasatosporales</taxon>
        <taxon>Streptomycetaceae</taxon>
        <taxon>Streptomyces</taxon>
    </lineage>
</organism>
<reference evidence="2" key="1">
    <citation type="journal article" date="2014" name="Int. J. Syst. Evol. Microbiol.">
        <title>Complete genome sequence of Corynebacterium casei LMG S-19264T (=DSM 44701T), isolated from a smear-ripened cheese.</title>
        <authorList>
            <consortium name="US DOE Joint Genome Institute (JGI-PGF)"/>
            <person name="Walter F."/>
            <person name="Albersmeier A."/>
            <person name="Kalinowski J."/>
            <person name="Ruckert C."/>
        </authorList>
    </citation>
    <scope>NUCLEOTIDE SEQUENCE</scope>
    <source>
        <strain evidence="2">JCM 4059</strain>
    </source>
</reference>
<dbReference type="Proteomes" id="UP000638313">
    <property type="component" value="Unassembled WGS sequence"/>
</dbReference>